<dbReference type="PATRIC" id="fig|679936.5.peg.929"/>
<evidence type="ECO:0000313" key="4">
    <source>
        <dbReference type="Proteomes" id="UP000005439"/>
    </source>
</evidence>
<proteinExistence type="predicted"/>
<protein>
    <submittedName>
        <fullName evidence="3">Uncharacterized protein</fullName>
    </submittedName>
</protein>
<keyword evidence="2" id="KW-1133">Transmembrane helix</keyword>
<dbReference type="AlphaFoldDB" id="G8TS54"/>
<dbReference type="KEGG" id="sap:Sulac_0877"/>
<keyword evidence="2" id="KW-0472">Membrane</keyword>
<reference evidence="3 4" key="2">
    <citation type="journal article" date="2012" name="Stand. Genomic Sci.">
        <title>Complete genome sequence of the moderately thermophilic mineral-sulfide-oxidizing firmicute Sulfobacillus acidophilus type strain (NAL(T)).</title>
        <authorList>
            <person name="Anderson I."/>
            <person name="Chertkov O."/>
            <person name="Chen A."/>
            <person name="Saunders E."/>
            <person name="Lapidus A."/>
            <person name="Nolan M."/>
            <person name="Lucas S."/>
            <person name="Hammon N."/>
            <person name="Deshpande S."/>
            <person name="Cheng J.F."/>
            <person name="Han C."/>
            <person name="Tapia R."/>
            <person name="Goodwin L.A."/>
            <person name="Pitluck S."/>
            <person name="Liolios K."/>
            <person name="Pagani I."/>
            <person name="Ivanova N."/>
            <person name="Mikhailova N."/>
            <person name="Pati A."/>
            <person name="Palaniappan K."/>
            <person name="Land M."/>
            <person name="Pan C."/>
            <person name="Rohde M."/>
            <person name="Pukall R."/>
            <person name="Goker M."/>
            <person name="Detter J.C."/>
            <person name="Woyke T."/>
            <person name="Bristow J."/>
            <person name="Eisen J.A."/>
            <person name="Markowitz V."/>
            <person name="Hugenholtz P."/>
            <person name="Kyrpides N.C."/>
            <person name="Klenk H.P."/>
            <person name="Mavromatis K."/>
        </authorList>
    </citation>
    <scope>NUCLEOTIDE SEQUENCE [LARGE SCALE GENOMIC DNA]</scope>
    <source>
        <strain evidence="4">ATCC 700253 / DSM 10332 / NAL</strain>
    </source>
</reference>
<dbReference type="Proteomes" id="UP000005439">
    <property type="component" value="Chromosome"/>
</dbReference>
<dbReference type="HOGENOM" id="CLU_2060206_0_0_9"/>
<feature type="region of interest" description="Disordered" evidence="1">
    <location>
        <begin position="78"/>
        <end position="119"/>
    </location>
</feature>
<feature type="transmembrane region" description="Helical" evidence="2">
    <location>
        <begin position="49"/>
        <end position="71"/>
    </location>
</feature>
<name>G8TS54_SULAD</name>
<keyword evidence="4" id="KW-1185">Reference proteome</keyword>
<gene>
    <name evidence="3" type="ordered locus">Sulac_0877</name>
</gene>
<accession>G8TS54</accession>
<evidence type="ECO:0000256" key="1">
    <source>
        <dbReference type="SAM" id="MobiDB-lite"/>
    </source>
</evidence>
<keyword evidence="2" id="KW-0812">Transmembrane</keyword>
<dbReference type="EMBL" id="CP003179">
    <property type="protein sequence ID" value="AEW04380.1"/>
    <property type="molecule type" value="Genomic_DNA"/>
</dbReference>
<dbReference type="STRING" id="679936.Sulac_0877"/>
<reference evidence="4" key="1">
    <citation type="submission" date="2011-12" db="EMBL/GenBank/DDBJ databases">
        <title>The complete genome of chromosome of Sulfobacillus acidophilus DSM 10332.</title>
        <authorList>
            <person name="Lucas S."/>
            <person name="Han J."/>
            <person name="Lapidus A."/>
            <person name="Bruce D."/>
            <person name="Goodwin L."/>
            <person name="Pitluck S."/>
            <person name="Peters L."/>
            <person name="Kyrpides N."/>
            <person name="Mavromatis K."/>
            <person name="Ivanova N."/>
            <person name="Mikhailova N."/>
            <person name="Chertkov O."/>
            <person name="Saunders E."/>
            <person name="Detter J.C."/>
            <person name="Tapia R."/>
            <person name="Han C."/>
            <person name="Land M."/>
            <person name="Hauser L."/>
            <person name="Markowitz V."/>
            <person name="Cheng J.-F."/>
            <person name="Hugenholtz P."/>
            <person name="Woyke T."/>
            <person name="Wu D."/>
            <person name="Pukall R."/>
            <person name="Gehrich-Schroeter G."/>
            <person name="Schneider S."/>
            <person name="Klenk H.-P."/>
            <person name="Eisen J.A."/>
        </authorList>
    </citation>
    <scope>NUCLEOTIDE SEQUENCE [LARGE SCALE GENOMIC DNA]</scope>
    <source>
        <strain evidence="4">ATCC 700253 / DSM 10332 / NAL</strain>
    </source>
</reference>
<organism evidence="3 4">
    <name type="scientific">Sulfobacillus acidophilus (strain ATCC 700253 / DSM 10332 / NAL)</name>
    <dbReference type="NCBI Taxonomy" id="679936"/>
    <lineage>
        <taxon>Bacteria</taxon>
        <taxon>Bacillati</taxon>
        <taxon>Bacillota</taxon>
        <taxon>Clostridia</taxon>
        <taxon>Eubacteriales</taxon>
        <taxon>Clostridiales Family XVII. Incertae Sedis</taxon>
        <taxon>Sulfobacillus</taxon>
    </lineage>
</organism>
<sequence length="119" mass="12836">MLWHDLDTLSGLVAVTTALRRELQRYCPGIRGRWGTIAVAEAVVVGTRLVGGSTAPLVSLGLFGLFVAWLVREATPENPSCDHGPGVTEEMGHLGANNPWWSDGPLSYTDGDQSSDRKF</sequence>
<evidence type="ECO:0000313" key="3">
    <source>
        <dbReference type="EMBL" id="AEW04380.1"/>
    </source>
</evidence>
<evidence type="ECO:0000256" key="2">
    <source>
        <dbReference type="SAM" id="Phobius"/>
    </source>
</evidence>